<evidence type="ECO:0000313" key="7">
    <source>
        <dbReference type="Proteomes" id="UP001268089"/>
    </source>
</evidence>
<dbReference type="InterPro" id="IPR036390">
    <property type="entry name" value="WH_DNA-bd_sf"/>
</dbReference>
<dbReference type="Gene3D" id="1.10.10.10">
    <property type="entry name" value="Winged helix-like DNA-binding domain superfamily/Winged helix DNA-binding domain"/>
    <property type="match status" value="1"/>
</dbReference>
<proteinExistence type="predicted"/>
<dbReference type="InterPro" id="IPR012318">
    <property type="entry name" value="HTH_CRP"/>
</dbReference>
<evidence type="ECO:0000313" key="6">
    <source>
        <dbReference type="EMBL" id="MDR7308242.1"/>
    </source>
</evidence>
<sequence>MLVPAPLSMVALLAAPTPETRPAGTRLLRRGESASQVLYLERGRVVLGVLGQVSAQGALLEHQLGAQTAPGWLDATAAVLNLPAAMDAVAETEVQLRAVPLATFQAALAEARNPVASVLADMAQAHRQQTELAVSRLSKDAEARCAEWLLNQAERSKVGDGGVCTVLLQQRKRLIAAQLGIAPETLSRVLRHLRERSLISGSGRVVQLVDTQGLRALAGV</sequence>
<evidence type="ECO:0000259" key="4">
    <source>
        <dbReference type="PROSITE" id="PS50042"/>
    </source>
</evidence>
<dbReference type="PROSITE" id="PS50042">
    <property type="entry name" value="CNMP_BINDING_3"/>
    <property type="match status" value="1"/>
</dbReference>
<evidence type="ECO:0000256" key="3">
    <source>
        <dbReference type="ARBA" id="ARBA00023163"/>
    </source>
</evidence>
<reference evidence="6 7" key="1">
    <citation type="submission" date="2023-07" db="EMBL/GenBank/DDBJ databases">
        <title>Sorghum-associated microbial communities from plants grown in Nebraska, USA.</title>
        <authorList>
            <person name="Schachtman D."/>
        </authorList>
    </citation>
    <scope>NUCLEOTIDE SEQUENCE [LARGE SCALE GENOMIC DNA]</scope>
    <source>
        <strain evidence="6 7">BE308</strain>
    </source>
</reference>
<dbReference type="PANTHER" id="PTHR24567:SF26">
    <property type="entry name" value="REGULATORY PROTEIN YEIL"/>
    <property type="match status" value="1"/>
</dbReference>
<dbReference type="SUPFAM" id="SSF51206">
    <property type="entry name" value="cAMP-binding domain-like"/>
    <property type="match status" value="1"/>
</dbReference>
<evidence type="ECO:0000256" key="2">
    <source>
        <dbReference type="ARBA" id="ARBA00023125"/>
    </source>
</evidence>
<dbReference type="PROSITE" id="PS51063">
    <property type="entry name" value="HTH_CRP_2"/>
    <property type="match status" value="1"/>
</dbReference>
<feature type="domain" description="Cyclic nucleotide-binding" evidence="4">
    <location>
        <begin position="12"/>
        <end position="108"/>
    </location>
</feature>
<dbReference type="InterPro" id="IPR036388">
    <property type="entry name" value="WH-like_DNA-bd_sf"/>
</dbReference>
<dbReference type="RefSeq" id="WP_310345271.1">
    <property type="nucleotide sequence ID" value="NZ_JAVDXO010000010.1"/>
</dbReference>
<dbReference type="InterPro" id="IPR050397">
    <property type="entry name" value="Env_Response_Regulators"/>
</dbReference>
<gene>
    <name evidence="6" type="ORF">J2X15_003551</name>
</gene>
<accession>A0ABU1ZRT3</accession>
<dbReference type="EMBL" id="JAVDXO010000010">
    <property type="protein sequence ID" value="MDR7308242.1"/>
    <property type="molecule type" value="Genomic_DNA"/>
</dbReference>
<keyword evidence="1" id="KW-0805">Transcription regulation</keyword>
<comment type="caution">
    <text evidence="6">The sequence shown here is derived from an EMBL/GenBank/DDBJ whole genome shotgun (WGS) entry which is preliminary data.</text>
</comment>
<dbReference type="InterPro" id="IPR014710">
    <property type="entry name" value="RmlC-like_jellyroll"/>
</dbReference>
<dbReference type="InterPro" id="IPR000595">
    <property type="entry name" value="cNMP-bd_dom"/>
</dbReference>
<dbReference type="PANTHER" id="PTHR24567">
    <property type="entry name" value="CRP FAMILY TRANSCRIPTIONAL REGULATORY PROTEIN"/>
    <property type="match status" value="1"/>
</dbReference>
<keyword evidence="2" id="KW-0238">DNA-binding</keyword>
<dbReference type="Proteomes" id="UP001268089">
    <property type="component" value="Unassembled WGS sequence"/>
</dbReference>
<dbReference type="SMART" id="SM00419">
    <property type="entry name" value="HTH_CRP"/>
    <property type="match status" value="1"/>
</dbReference>
<evidence type="ECO:0000256" key="1">
    <source>
        <dbReference type="ARBA" id="ARBA00023015"/>
    </source>
</evidence>
<dbReference type="Pfam" id="PF13545">
    <property type="entry name" value="HTH_Crp_2"/>
    <property type="match status" value="1"/>
</dbReference>
<dbReference type="InterPro" id="IPR018490">
    <property type="entry name" value="cNMP-bd_dom_sf"/>
</dbReference>
<protein>
    <submittedName>
        <fullName evidence="6">CRP-like cAMP-binding protein</fullName>
    </submittedName>
</protein>
<evidence type="ECO:0000259" key="5">
    <source>
        <dbReference type="PROSITE" id="PS51063"/>
    </source>
</evidence>
<name>A0ABU1ZRT3_9BURK</name>
<dbReference type="Gene3D" id="2.60.120.10">
    <property type="entry name" value="Jelly Rolls"/>
    <property type="match status" value="1"/>
</dbReference>
<organism evidence="6 7">
    <name type="scientific">Rhodoferax saidenbachensis</name>
    <dbReference type="NCBI Taxonomy" id="1484693"/>
    <lineage>
        <taxon>Bacteria</taxon>
        <taxon>Pseudomonadati</taxon>
        <taxon>Pseudomonadota</taxon>
        <taxon>Betaproteobacteria</taxon>
        <taxon>Burkholderiales</taxon>
        <taxon>Comamonadaceae</taxon>
        <taxon>Rhodoferax</taxon>
    </lineage>
</organism>
<feature type="domain" description="HTH crp-type" evidence="5">
    <location>
        <begin position="139"/>
        <end position="212"/>
    </location>
</feature>
<dbReference type="SUPFAM" id="SSF46785">
    <property type="entry name" value="Winged helix' DNA-binding domain"/>
    <property type="match status" value="1"/>
</dbReference>
<keyword evidence="7" id="KW-1185">Reference proteome</keyword>
<keyword evidence="3" id="KW-0804">Transcription</keyword>